<feature type="transmembrane region" description="Helical" evidence="2">
    <location>
        <begin position="59"/>
        <end position="80"/>
    </location>
</feature>
<evidence type="ECO:0000256" key="2">
    <source>
        <dbReference type="SAM" id="Phobius"/>
    </source>
</evidence>
<name>A0A075HWX0_9ARCH</name>
<dbReference type="EMBL" id="KF901177">
    <property type="protein sequence ID" value="AIF20836.1"/>
    <property type="molecule type" value="Genomic_DNA"/>
</dbReference>
<accession>A0A075HWX0</accession>
<proteinExistence type="predicted"/>
<dbReference type="AlphaFoldDB" id="A0A075HWX0"/>
<evidence type="ECO:0000256" key="1">
    <source>
        <dbReference type="SAM" id="MobiDB-lite"/>
    </source>
</evidence>
<organism evidence="3">
    <name type="scientific">uncultured marine thaumarchaeote KM3_95_D02</name>
    <dbReference type="NCBI Taxonomy" id="1456347"/>
    <lineage>
        <taxon>Archaea</taxon>
        <taxon>Nitrososphaerota</taxon>
        <taxon>environmental samples</taxon>
    </lineage>
</organism>
<dbReference type="Pfam" id="PF23858">
    <property type="entry name" value="DUF7220"/>
    <property type="match status" value="1"/>
</dbReference>
<sequence>MGKRKQSGEKVMEQVKTASADSKTKSLVETFLDIFLGFLMFLPVNYFVLPLLAGPIAEYNILTAIQIGIMFSTISLIRKFTLRRWFERMRNCESIVN</sequence>
<keyword evidence="2" id="KW-0812">Transmembrane</keyword>
<dbReference type="InterPro" id="IPR055644">
    <property type="entry name" value="DUF7220"/>
</dbReference>
<evidence type="ECO:0000313" key="3">
    <source>
        <dbReference type="EMBL" id="AIF20836.1"/>
    </source>
</evidence>
<reference evidence="3" key="1">
    <citation type="journal article" date="2014" name="Genome Biol. Evol.">
        <title>Pangenome evidence for extensive interdomain horizontal transfer affecting lineage core and shell genes in uncultured planktonic thaumarchaeota and euryarchaeota.</title>
        <authorList>
            <person name="Deschamps P."/>
            <person name="Zivanovic Y."/>
            <person name="Moreira D."/>
            <person name="Rodriguez-Valera F."/>
            <person name="Lopez-Garcia P."/>
        </authorList>
    </citation>
    <scope>NUCLEOTIDE SEQUENCE</scope>
</reference>
<feature type="region of interest" description="Disordered" evidence="1">
    <location>
        <begin position="1"/>
        <end position="22"/>
    </location>
</feature>
<protein>
    <submittedName>
        <fullName evidence="3">Uncharacterized protein</fullName>
    </submittedName>
</protein>
<keyword evidence="2" id="KW-1133">Transmembrane helix</keyword>
<feature type="transmembrane region" description="Helical" evidence="2">
    <location>
        <begin position="31"/>
        <end position="53"/>
    </location>
</feature>
<feature type="compositionally biased region" description="Basic and acidic residues" evidence="1">
    <location>
        <begin position="1"/>
        <end position="13"/>
    </location>
</feature>
<keyword evidence="2" id="KW-0472">Membrane</keyword>